<keyword evidence="1" id="KW-0812">Transmembrane</keyword>
<organism evidence="2 3">
    <name type="scientific">Pseudolysinimonas kribbensis</name>
    <dbReference type="NCBI Taxonomy" id="433641"/>
    <lineage>
        <taxon>Bacteria</taxon>
        <taxon>Bacillati</taxon>
        <taxon>Actinomycetota</taxon>
        <taxon>Actinomycetes</taxon>
        <taxon>Micrococcales</taxon>
        <taxon>Microbacteriaceae</taxon>
        <taxon>Pseudolysinimonas</taxon>
    </lineage>
</organism>
<dbReference type="Proteomes" id="UP001157034">
    <property type="component" value="Unassembled WGS sequence"/>
</dbReference>
<feature type="transmembrane region" description="Helical" evidence="1">
    <location>
        <begin position="35"/>
        <end position="56"/>
    </location>
</feature>
<accession>A0ABQ6JZP8</accession>
<evidence type="ECO:0000313" key="2">
    <source>
        <dbReference type="EMBL" id="GMA93810.1"/>
    </source>
</evidence>
<evidence type="ECO:0000313" key="3">
    <source>
        <dbReference type="Proteomes" id="UP001157034"/>
    </source>
</evidence>
<reference evidence="3" key="1">
    <citation type="journal article" date="2019" name="Int. J. Syst. Evol. Microbiol.">
        <title>The Global Catalogue of Microorganisms (GCM) 10K type strain sequencing project: providing services to taxonomists for standard genome sequencing and annotation.</title>
        <authorList>
            <consortium name="The Broad Institute Genomics Platform"/>
            <consortium name="The Broad Institute Genome Sequencing Center for Infectious Disease"/>
            <person name="Wu L."/>
            <person name="Ma J."/>
        </authorList>
    </citation>
    <scope>NUCLEOTIDE SEQUENCE [LARGE SCALE GENOMIC DNA]</scope>
    <source>
        <strain evidence="3">NBRC 108894</strain>
    </source>
</reference>
<proteinExistence type="predicted"/>
<sequence>MSNLIESPHDHTDIAIEPMESPAAETERIIRTGTIWLAAALLVPAVGLGPLLASGWRPTDLPVWGATMFWAGIVAAAVGTASLIWAGCPTLGFPLVQAHKQKQYCIRAGIVLFASGATLVGFALLVSPA</sequence>
<keyword evidence="1" id="KW-1133">Transmembrane helix</keyword>
<gene>
    <name evidence="2" type="ORF">GCM10025881_06340</name>
</gene>
<keyword evidence="1" id="KW-0472">Membrane</keyword>
<keyword evidence="3" id="KW-1185">Reference proteome</keyword>
<protein>
    <submittedName>
        <fullName evidence="2">Uncharacterized protein</fullName>
    </submittedName>
</protein>
<dbReference type="EMBL" id="BSVB01000001">
    <property type="protein sequence ID" value="GMA93810.1"/>
    <property type="molecule type" value="Genomic_DNA"/>
</dbReference>
<name>A0ABQ6JZP8_9MICO</name>
<comment type="caution">
    <text evidence="2">The sequence shown here is derived from an EMBL/GenBank/DDBJ whole genome shotgun (WGS) entry which is preliminary data.</text>
</comment>
<feature type="transmembrane region" description="Helical" evidence="1">
    <location>
        <begin position="68"/>
        <end position="92"/>
    </location>
</feature>
<dbReference type="RefSeq" id="WP_284252776.1">
    <property type="nucleotide sequence ID" value="NZ_BAAAQO010000003.1"/>
</dbReference>
<evidence type="ECO:0000256" key="1">
    <source>
        <dbReference type="SAM" id="Phobius"/>
    </source>
</evidence>
<feature type="transmembrane region" description="Helical" evidence="1">
    <location>
        <begin position="104"/>
        <end position="126"/>
    </location>
</feature>